<keyword evidence="2" id="KW-0732">Signal</keyword>
<dbReference type="GO" id="GO:0061172">
    <property type="term" value="P:regulation of establishment of bipolar cell polarity"/>
    <property type="evidence" value="ECO:0007669"/>
    <property type="project" value="TreeGrafter"/>
</dbReference>
<sequence length="303" mass="33556">MSAQPRDRPTHSALCLASSISLCRCLSSIVSDAQVRWRLGEGQRMLRRGSEDAQRWSDGAEDDRMMQRVDAALSLQQLDEMRRDLRWLTDALQFARYKQPKGGVSLLTLMPSHTETHQTQKSDSTSSNMDYLPTPSPSPEPRRRQAGTDSQLCSDEDCSSEVFLPTDSDYDSSDPLSPRDSLYLSPSSVRDPKPDALPLFPPSKDLSVPPLSPLPSPLSPSVSDTSKTLELLSLSDPVKPLTAPAKRKLLSRSHRGQYFSGPQRWIRAQSGESHTGALSEGVYTKQSDSSETRPGMRQNPDQT</sequence>
<accession>A0A3B4AXE3</accession>
<dbReference type="PANTHER" id="PTHR21437">
    <property type="entry name" value="WIDE AWAKE"/>
    <property type="match status" value="1"/>
</dbReference>
<keyword evidence="4" id="KW-1185">Reference proteome</keyword>
<proteinExistence type="predicted"/>
<protein>
    <submittedName>
        <fullName evidence="3">Uncharacterized protein</fullName>
    </submittedName>
</protein>
<name>A0A3B4AXE3_9GOBI</name>
<feature type="signal peptide" evidence="2">
    <location>
        <begin position="1"/>
        <end position="25"/>
    </location>
</feature>
<dbReference type="Ensembl" id="ENSPMGT00000023241.1">
    <property type="protein sequence ID" value="ENSPMGP00000021818.1"/>
    <property type="gene ID" value="ENSPMGG00000017673.1"/>
</dbReference>
<dbReference type="Proteomes" id="UP000261520">
    <property type="component" value="Unplaced"/>
</dbReference>
<evidence type="ECO:0000313" key="3">
    <source>
        <dbReference type="Ensembl" id="ENSPMGP00000021818.1"/>
    </source>
</evidence>
<reference evidence="3" key="2">
    <citation type="submission" date="2025-09" db="UniProtKB">
        <authorList>
            <consortium name="Ensembl"/>
        </authorList>
    </citation>
    <scope>IDENTIFICATION</scope>
</reference>
<evidence type="ECO:0000313" key="4">
    <source>
        <dbReference type="Proteomes" id="UP000261520"/>
    </source>
</evidence>
<dbReference type="AlphaFoldDB" id="A0A3B4AXE3"/>
<dbReference type="PANTHER" id="PTHR21437:SF3">
    <property type="entry name" value="ANKYRIN REPEAT AND FIBRONECTIN TYPE-III DOMAIN-CONTAINING PROTEIN 1"/>
    <property type="match status" value="1"/>
</dbReference>
<organism evidence="3 4">
    <name type="scientific">Periophthalmus magnuspinnatus</name>
    <dbReference type="NCBI Taxonomy" id="409849"/>
    <lineage>
        <taxon>Eukaryota</taxon>
        <taxon>Metazoa</taxon>
        <taxon>Chordata</taxon>
        <taxon>Craniata</taxon>
        <taxon>Vertebrata</taxon>
        <taxon>Euteleostomi</taxon>
        <taxon>Actinopterygii</taxon>
        <taxon>Neopterygii</taxon>
        <taxon>Teleostei</taxon>
        <taxon>Neoteleostei</taxon>
        <taxon>Acanthomorphata</taxon>
        <taxon>Gobiaria</taxon>
        <taxon>Gobiiformes</taxon>
        <taxon>Gobioidei</taxon>
        <taxon>Gobiidae</taxon>
        <taxon>Oxudercinae</taxon>
        <taxon>Periophthalmus</taxon>
    </lineage>
</organism>
<feature type="chain" id="PRO_5017476643" evidence="2">
    <location>
        <begin position="26"/>
        <end position="303"/>
    </location>
</feature>
<evidence type="ECO:0000256" key="2">
    <source>
        <dbReference type="SAM" id="SignalP"/>
    </source>
</evidence>
<dbReference type="GO" id="GO:0000132">
    <property type="term" value="P:establishment of mitotic spindle orientation"/>
    <property type="evidence" value="ECO:0007669"/>
    <property type="project" value="TreeGrafter"/>
</dbReference>
<dbReference type="InterPro" id="IPR039269">
    <property type="entry name" value="ANKFN1"/>
</dbReference>
<evidence type="ECO:0000256" key="1">
    <source>
        <dbReference type="SAM" id="MobiDB-lite"/>
    </source>
</evidence>
<feature type="region of interest" description="Disordered" evidence="1">
    <location>
        <begin position="114"/>
        <end position="223"/>
    </location>
</feature>
<dbReference type="STRING" id="409849.ENSPMGP00000021818"/>
<dbReference type="GO" id="GO:0005819">
    <property type="term" value="C:spindle"/>
    <property type="evidence" value="ECO:0007669"/>
    <property type="project" value="TreeGrafter"/>
</dbReference>
<reference evidence="3" key="1">
    <citation type="submission" date="2025-08" db="UniProtKB">
        <authorList>
            <consortium name="Ensembl"/>
        </authorList>
    </citation>
    <scope>IDENTIFICATION</scope>
</reference>
<feature type="compositionally biased region" description="Low complexity" evidence="1">
    <location>
        <begin position="173"/>
        <end position="188"/>
    </location>
</feature>
<feature type="region of interest" description="Disordered" evidence="1">
    <location>
        <begin position="261"/>
        <end position="303"/>
    </location>
</feature>